<organism evidence="2 3">
    <name type="scientific">Thalassotalea agarivorans</name>
    <name type="common">Thalassomonas agarivorans</name>
    <dbReference type="NCBI Taxonomy" id="349064"/>
    <lineage>
        <taxon>Bacteria</taxon>
        <taxon>Pseudomonadati</taxon>
        <taxon>Pseudomonadota</taxon>
        <taxon>Gammaproteobacteria</taxon>
        <taxon>Alteromonadales</taxon>
        <taxon>Colwelliaceae</taxon>
        <taxon>Thalassotalea</taxon>
    </lineage>
</organism>
<dbReference type="Pfam" id="PF01022">
    <property type="entry name" value="HTH_5"/>
    <property type="match status" value="1"/>
</dbReference>
<dbReference type="RefSeq" id="WP_093327762.1">
    <property type="nucleotide sequence ID" value="NZ_AP027363.1"/>
</dbReference>
<keyword evidence="3" id="KW-1185">Reference proteome</keyword>
<dbReference type="OrthoDB" id="46768at2"/>
<name>A0A1I0AJ25_THASX</name>
<dbReference type="AlphaFoldDB" id="A0A1I0AJ25"/>
<dbReference type="SUPFAM" id="SSF46785">
    <property type="entry name" value="Winged helix' DNA-binding domain"/>
    <property type="match status" value="1"/>
</dbReference>
<dbReference type="CDD" id="cd00090">
    <property type="entry name" value="HTH_ARSR"/>
    <property type="match status" value="1"/>
</dbReference>
<evidence type="ECO:0000313" key="2">
    <source>
        <dbReference type="EMBL" id="SES94349.1"/>
    </source>
</evidence>
<dbReference type="InterPro" id="IPR001845">
    <property type="entry name" value="HTH_ArsR_DNA-bd_dom"/>
</dbReference>
<dbReference type="GO" id="GO:0003677">
    <property type="term" value="F:DNA binding"/>
    <property type="evidence" value="ECO:0007669"/>
    <property type="project" value="UniProtKB-KW"/>
</dbReference>
<dbReference type="EMBL" id="FOHK01000003">
    <property type="protein sequence ID" value="SES94349.1"/>
    <property type="molecule type" value="Genomic_DNA"/>
</dbReference>
<dbReference type="SMART" id="SM00418">
    <property type="entry name" value="HTH_ARSR"/>
    <property type="match status" value="1"/>
</dbReference>
<dbReference type="InterPro" id="IPR011991">
    <property type="entry name" value="ArsR-like_HTH"/>
</dbReference>
<dbReference type="STRING" id="349064.SAMN05660429_00725"/>
<dbReference type="PRINTS" id="PR00778">
    <property type="entry name" value="HTHARSR"/>
</dbReference>
<dbReference type="InterPro" id="IPR036388">
    <property type="entry name" value="WH-like_DNA-bd_sf"/>
</dbReference>
<reference evidence="2 3" key="1">
    <citation type="submission" date="2016-10" db="EMBL/GenBank/DDBJ databases">
        <authorList>
            <person name="de Groot N.N."/>
        </authorList>
    </citation>
    <scope>NUCLEOTIDE SEQUENCE [LARGE SCALE GENOMIC DNA]</scope>
    <source>
        <strain evidence="2 3">DSM 19706</strain>
    </source>
</reference>
<feature type="domain" description="HTH arsR-type" evidence="1">
    <location>
        <begin position="1"/>
        <end position="91"/>
    </location>
</feature>
<dbReference type="PANTHER" id="PTHR38600:SF2">
    <property type="entry name" value="SLL0088 PROTEIN"/>
    <property type="match status" value="1"/>
</dbReference>
<protein>
    <submittedName>
        <fullName evidence="2">DNA-binding transcriptional regulator, ArsR family</fullName>
    </submittedName>
</protein>
<dbReference type="Gene3D" id="1.10.10.10">
    <property type="entry name" value="Winged helix-like DNA-binding domain superfamily/Winged helix DNA-binding domain"/>
    <property type="match status" value="1"/>
</dbReference>
<gene>
    <name evidence="2" type="ORF">SAMN05660429_00725</name>
</gene>
<dbReference type="Proteomes" id="UP000199308">
    <property type="component" value="Unassembled WGS sequence"/>
</dbReference>
<sequence length="106" mass="12048">MTHPLDKVYLALSDETRRNILTQLCKGRSTISALAAPYNMSLAAVSKHVKKLEQAGLVYRQVEGRTHFIYLQAEALAGAYDWVSAYQCFWQQRLDLLASELTQKED</sequence>
<accession>A0A1I0AJ25</accession>
<dbReference type="InterPro" id="IPR036390">
    <property type="entry name" value="WH_DNA-bd_sf"/>
</dbReference>
<dbReference type="PROSITE" id="PS50987">
    <property type="entry name" value="HTH_ARSR_2"/>
    <property type="match status" value="1"/>
</dbReference>
<keyword evidence="2" id="KW-0238">DNA-binding</keyword>
<evidence type="ECO:0000259" key="1">
    <source>
        <dbReference type="PROSITE" id="PS50987"/>
    </source>
</evidence>
<dbReference type="PANTHER" id="PTHR38600">
    <property type="entry name" value="TRANSCRIPTIONAL REGULATORY PROTEIN"/>
    <property type="match status" value="1"/>
</dbReference>
<dbReference type="GO" id="GO:0003700">
    <property type="term" value="F:DNA-binding transcription factor activity"/>
    <property type="evidence" value="ECO:0007669"/>
    <property type="project" value="InterPro"/>
</dbReference>
<proteinExistence type="predicted"/>
<dbReference type="NCBIfam" id="NF033788">
    <property type="entry name" value="HTH_metalloreg"/>
    <property type="match status" value="1"/>
</dbReference>
<evidence type="ECO:0000313" key="3">
    <source>
        <dbReference type="Proteomes" id="UP000199308"/>
    </source>
</evidence>